<dbReference type="GO" id="GO:0000978">
    <property type="term" value="F:RNA polymerase II cis-regulatory region sequence-specific DNA binding"/>
    <property type="evidence" value="ECO:0007669"/>
    <property type="project" value="TreeGrafter"/>
</dbReference>
<dbReference type="InterPro" id="IPR009057">
    <property type="entry name" value="Homeodomain-like_sf"/>
</dbReference>
<evidence type="ECO:0000256" key="5">
    <source>
        <dbReference type="PROSITE-ProRule" id="PRU00108"/>
    </source>
</evidence>
<dbReference type="InterPro" id="IPR000327">
    <property type="entry name" value="POU_dom"/>
</dbReference>
<evidence type="ECO:0000259" key="7">
    <source>
        <dbReference type="PROSITE" id="PS50071"/>
    </source>
</evidence>
<dbReference type="PANTHER" id="PTHR11636:SF137">
    <property type="entry name" value="HOMEOBOX PROTEIN CEH-18"/>
    <property type="match status" value="1"/>
</dbReference>
<dbReference type="GO" id="GO:0000981">
    <property type="term" value="F:DNA-binding transcription factor activity, RNA polymerase II-specific"/>
    <property type="evidence" value="ECO:0007669"/>
    <property type="project" value="TreeGrafter"/>
</dbReference>
<accession>A0A0N4U115</accession>
<evidence type="ECO:0000313" key="9">
    <source>
        <dbReference type="EMBL" id="VDN54653.1"/>
    </source>
</evidence>
<evidence type="ECO:0000256" key="6">
    <source>
        <dbReference type="RuleBase" id="RU000682"/>
    </source>
</evidence>
<dbReference type="PROSITE" id="PS51179">
    <property type="entry name" value="POU_3"/>
    <property type="match status" value="1"/>
</dbReference>
<dbReference type="Proteomes" id="UP000038040">
    <property type="component" value="Unplaced"/>
</dbReference>
<dbReference type="WBParaSite" id="DME_0000026601-mRNA-1">
    <property type="protein sequence ID" value="DME_0000026601-mRNA-1"/>
    <property type="gene ID" value="DME_0000026601"/>
</dbReference>
<evidence type="ECO:0000313" key="11">
    <source>
        <dbReference type="Proteomes" id="UP000274756"/>
    </source>
</evidence>
<evidence type="ECO:0000256" key="1">
    <source>
        <dbReference type="ARBA" id="ARBA00004123"/>
    </source>
</evidence>
<dbReference type="InterPro" id="IPR001387">
    <property type="entry name" value="Cro/C1-type_HTH"/>
</dbReference>
<keyword evidence="11" id="KW-1185">Reference proteome</keyword>
<dbReference type="Pfam" id="PF00046">
    <property type="entry name" value="Homeodomain"/>
    <property type="match status" value="1"/>
</dbReference>
<dbReference type="InterPro" id="IPR050255">
    <property type="entry name" value="POU_domain_TF"/>
</dbReference>
<feature type="DNA-binding region" description="Homeobox" evidence="5">
    <location>
        <begin position="147"/>
        <end position="206"/>
    </location>
</feature>
<evidence type="ECO:0000256" key="2">
    <source>
        <dbReference type="ARBA" id="ARBA00023125"/>
    </source>
</evidence>
<gene>
    <name evidence="9" type="ORF">DME_LOCUS4626</name>
</gene>
<feature type="domain" description="Homeobox" evidence="7">
    <location>
        <begin position="145"/>
        <end position="205"/>
    </location>
</feature>
<dbReference type="AlphaFoldDB" id="A0A0N4U115"/>
<dbReference type="InterPro" id="IPR013847">
    <property type="entry name" value="POU"/>
</dbReference>
<organism evidence="10 12">
    <name type="scientific">Dracunculus medinensis</name>
    <name type="common">Guinea worm</name>
    <dbReference type="NCBI Taxonomy" id="318479"/>
    <lineage>
        <taxon>Eukaryota</taxon>
        <taxon>Metazoa</taxon>
        <taxon>Ecdysozoa</taxon>
        <taxon>Nematoda</taxon>
        <taxon>Chromadorea</taxon>
        <taxon>Rhabditida</taxon>
        <taxon>Spirurina</taxon>
        <taxon>Dracunculoidea</taxon>
        <taxon>Dracunculidae</taxon>
        <taxon>Dracunculus</taxon>
    </lineage>
</organism>
<dbReference type="OrthoDB" id="6358449at2759"/>
<dbReference type="CDD" id="cd00086">
    <property type="entry name" value="homeodomain"/>
    <property type="match status" value="1"/>
</dbReference>
<dbReference type="InterPro" id="IPR001356">
    <property type="entry name" value="HD"/>
</dbReference>
<dbReference type="Proteomes" id="UP000274756">
    <property type="component" value="Unassembled WGS sequence"/>
</dbReference>
<dbReference type="EMBL" id="UYYG01001150">
    <property type="protein sequence ID" value="VDN54653.1"/>
    <property type="molecule type" value="Genomic_DNA"/>
</dbReference>
<dbReference type="PRINTS" id="PR00028">
    <property type="entry name" value="POUDOMAIN"/>
</dbReference>
<dbReference type="SUPFAM" id="SSF47413">
    <property type="entry name" value="lambda repressor-like DNA-binding domains"/>
    <property type="match status" value="1"/>
</dbReference>
<sequence length="209" mass="23983">MDHTSCAAIRQAVSEITREECIELDELEAFAEEFKRKRRRLGLTQRDVGLGLGHRFGVDFSHSTISRFETLNLSFSNMGKLKSLLSEWLAYAEAAIENGTTVCDLLEAAPSHSQNQPLPNIFGSSNSGTNEAYCTAEMSESRRSLRKRRKRTILDVSQRVPLALYFKLNPRPDHYKIAKLAEILELERDVVRVWFYNRRQKVCRNSKCL</sequence>
<evidence type="ECO:0000313" key="10">
    <source>
        <dbReference type="Proteomes" id="UP000038040"/>
    </source>
</evidence>
<dbReference type="SMART" id="SM00389">
    <property type="entry name" value="HOX"/>
    <property type="match status" value="1"/>
</dbReference>
<protein>
    <submittedName>
        <fullName evidence="12">POU domain protein</fullName>
    </submittedName>
</protein>
<feature type="domain" description="POU-specific" evidence="8">
    <location>
        <begin position="19"/>
        <end position="93"/>
    </location>
</feature>
<evidence type="ECO:0000259" key="8">
    <source>
        <dbReference type="PROSITE" id="PS51179"/>
    </source>
</evidence>
<comment type="subcellular location">
    <subcellularLocation>
        <location evidence="1 5 6">Nucleus</location>
    </subcellularLocation>
</comment>
<keyword evidence="3 5" id="KW-0371">Homeobox</keyword>
<proteinExistence type="predicted"/>
<evidence type="ECO:0000256" key="4">
    <source>
        <dbReference type="ARBA" id="ARBA00023242"/>
    </source>
</evidence>
<dbReference type="Gene3D" id="1.10.260.40">
    <property type="entry name" value="lambda repressor-like DNA-binding domains"/>
    <property type="match status" value="1"/>
</dbReference>
<dbReference type="STRING" id="318479.A0A0N4U115"/>
<dbReference type="PROSITE" id="PS50071">
    <property type="entry name" value="HOMEOBOX_2"/>
    <property type="match status" value="1"/>
</dbReference>
<reference evidence="9 11" key="2">
    <citation type="submission" date="2018-11" db="EMBL/GenBank/DDBJ databases">
        <authorList>
            <consortium name="Pathogen Informatics"/>
        </authorList>
    </citation>
    <scope>NUCLEOTIDE SEQUENCE [LARGE SCALE GENOMIC DNA]</scope>
</reference>
<reference evidence="12" key="1">
    <citation type="submission" date="2017-02" db="UniProtKB">
        <authorList>
            <consortium name="WormBaseParasite"/>
        </authorList>
    </citation>
    <scope>IDENTIFICATION</scope>
</reference>
<dbReference type="GO" id="GO:0005634">
    <property type="term" value="C:nucleus"/>
    <property type="evidence" value="ECO:0007669"/>
    <property type="project" value="UniProtKB-SubCell"/>
</dbReference>
<keyword evidence="2 5" id="KW-0238">DNA-binding</keyword>
<dbReference type="Pfam" id="PF00157">
    <property type="entry name" value="Pou"/>
    <property type="match status" value="1"/>
</dbReference>
<dbReference type="InterPro" id="IPR010982">
    <property type="entry name" value="Lambda_DNA-bd_dom_sf"/>
</dbReference>
<dbReference type="CDD" id="cd00093">
    <property type="entry name" value="HTH_XRE"/>
    <property type="match status" value="1"/>
</dbReference>
<dbReference type="SMART" id="SM00352">
    <property type="entry name" value="POU"/>
    <property type="match status" value="1"/>
</dbReference>
<dbReference type="SUPFAM" id="SSF46689">
    <property type="entry name" value="Homeodomain-like"/>
    <property type="match status" value="1"/>
</dbReference>
<evidence type="ECO:0000313" key="12">
    <source>
        <dbReference type="WBParaSite" id="DME_0000026601-mRNA-1"/>
    </source>
</evidence>
<evidence type="ECO:0000256" key="3">
    <source>
        <dbReference type="ARBA" id="ARBA00023155"/>
    </source>
</evidence>
<keyword evidence="4 5" id="KW-0539">Nucleus</keyword>
<dbReference type="PANTHER" id="PTHR11636">
    <property type="entry name" value="POU DOMAIN"/>
    <property type="match status" value="1"/>
</dbReference>
<dbReference type="Gene3D" id="1.10.10.60">
    <property type="entry name" value="Homeodomain-like"/>
    <property type="match status" value="1"/>
</dbReference>
<name>A0A0N4U115_DRAME</name>